<sequence length="113" mass="12631">MPTGASGDSWATLSPVTLLAIEESRDVLNEAADTVEQGDTGWLVDAMPPEVQEQLGEQSAISEADAAEIAQALRDAKEVEMHENIIFYETIYRGKPHSFYTIREWMEWKIVGF</sequence>
<comment type="caution">
    <text evidence="1">The sequence shown here is derived from an EMBL/GenBank/DDBJ whole genome shotgun (WGS) entry which is preliminary data.</text>
</comment>
<evidence type="ECO:0000313" key="1">
    <source>
        <dbReference type="EMBL" id="KUG05563.1"/>
    </source>
</evidence>
<name>A0A0W8EAA3_9ZZZZ</name>
<organism evidence="1">
    <name type="scientific">hydrocarbon metagenome</name>
    <dbReference type="NCBI Taxonomy" id="938273"/>
    <lineage>
        <taxon>unclassified sequences</taxon>
        <taxon>metagenomes</taxon>
        <taxon>ecological metagenomes</taxon>
    </lineage>
</organism>
<gene>
    <name evidence="1" type="ORF">ASZ90_017008</name>
</gene>
<proteinExistence type="predicted"/>
<dbReference type="AlphaFoldDB" id="A0A0W8EAA3"/>
<protein>
    <submittedName>
        <fullName evidence="1">Uncharacterized protein</fullName>
    </submittedName>
</protein>
<accession>A0A0W8EAA3</accession>
<dbReference type="EMBL" id="LNQE01001804">
    <property type="protein sequence ID" value="KUG05563.1"/>
    <property type="molecule type" value="Genomic_DNA"/>
</dbReference>
<reference evidence="1" key="1">
    <citation type="journal article" date="2015" name="Proc. Natl. Acad. Sci. U.S.A.">
        <title>Networks of energetic and metabolic interactions define dynamics in microbial communities.</title>
        <authorList>
            <person name="Embree M."/>
            <person name="Liu J.K."/>
            <person name="Al-Bassam M.M."/>
            <person name="Zengler K."/>
        </authorList>
    </citation>
    <scope>NUCLEOTIDE SEQUENCE</scope>
</reference>